<dbReference type="SMART" id="SM00415">
    <property type="entry name" value="HSF"/>
    <property type="match status" value="1"/>
</dbReference>
<dbReference type="Proteomes" id="UP001558713">
    <property type="component" value="Unassembled WGS sequence"/>
</dbReference>
<dbReference type="Gene3D" id="1.10.10.10">
    <property type="entry name" value="Winged helix-like DNA-binding domain superfamily/Winged helix DNA-binding domain"/>
    <property type="match status" value="1"/>
</dbReference>
<evidence type="ECO:0000313" key="8">
    <source>
        <dbReference type="Proteomes" id="UP001558713"/>
    </source>
</evidence>
<dbReference type="InterPro" id="IPR000232">
    <property type="entry name" value="HSF_DNA-bd"/>
</dbReference>
<evidence type="ECO:0000256" key="2">
    <source>
        <dbReference type="ARBA" id="ARBA00023016"/>
    </source>
</evidence>
<dbReference type="GO" id="GO:0005634">
    <property type="term" value="C:nucleus"/>
    <property type="evidence" value="ECO:0007669"/>
    <property type="project" value="UniProtKB-SubCell"/>
</dbReference>
<proteinExistence type="inferred from homology"/>
<dbReference type="Pfam" id="PF00447">
    <property type="entry name" value="HSF_DNA-bind"/>
    <property type="match status" value="1"/>
</dbReference>
<dbReference type="AlphaFoldDB" id="A0ABD1C5M7"/>
<keyword evidence="8" id="KW-1185">Reference proteome</keyword>
<evidence type="ECO:0000256" key="1">
    <source>
        <dbReference type="ARBA" id="ARBA00004123"/>
    </source>
</evidence>
<sequence>MDGENNNHGATASIRNEVFEFLHKAYSMVNDPSTDSIISWGPNGNSFIVWNPLECCRNLLPRLLEINDFSIFQTYGFRKVESGRQFEFACIDFVRGQPQLLDKIVERYLKMLKDITAVDHFRNHTIPELRNLTVHRYNQDKNIENFQTGNNILNRVENLLSRWKMVVEPDGSNIFSLLHNFHLSSL</sequence>
<keyword evidence="4" id="KW-0539">Nucleus</keyword>
<dbReference type="PANTHER" id="PTHR10015">
    <property type="entry name" value="HEAT SHOCK TRANSCRIPTION FACTOR"/>
    <property type="match status" value="1"/>
</dbReference>
<organism evidence="7 8">
    <name type="scientific">Cardamine amara subsp. amara</name>
    <dbReference type="NCBI Taxonomy" id="228776"/>
    <lineage>
        <taxon>Eukaryota</taxon>
        <taxon>Viridiplantae</taxon>
        <taxon>Streptophyta</taxon>
        <taxon>Embryophyta</taxon>
        <taxon>Tracheophyta</taxon>
        <taxon>Spermatophyta</taxon>
        <taxon>Magnoliopsida</taxon>
        <taxon>eudicotyledons</taxon>
        <taxon>Gunneridae</taxon>
        <taxon>Pentapetalae</taxon>
        <taxon>rosids</taxon>
        <taxon>malvids</taxon>
        <taxon>Brassicales</taxon>
        <taxon>Brassicaceae</taxon>
        <taxon>Cardamineae</taxon>
        <taxon>Cardamine</taxon>
    </lineage>
</organism>
<dbReference type="PRINTS" id="PR00056">
    <property type="entry name" value="HSFDOMAIN"/>
</dbReference>
<evidence type="ECO:0000313" key="7">
    <source>
        <dbReference type="EMBL" id="KAL1224768.1"/>
    </source>
</evidence>
<comment type="similarity">
    <text evidence="5">Belongs to the HSF family.</text>
</comment>
<dbReference type="InterPro" id="IPR036390">
    <property type="entry name" value="WH_DNA-bd_sf"/>
</dbReference>
<dbReference type="GO" id="GO:0003677">
    <property type="term" value="F:DNA binding"/>
    <property type="evidence" value="ECO:0007669"/>
    <property type="project" value="UniProtKB-KW"/>
</dbReference>
<reference evidence="7 8" key="1">
    <citation type="submission" date="2024-04" db="EMBL/GenBank/DDBJ databases">
        <title>Genome assembly C_amara_ONT_v2.</title>
        <authorList>
            <person name="Yant L."/>
            <person name="Moore C."/>
            <person name="Slenker M."/>
        </authorList>
    </citation>
    <scope>NUCLEOTIDE SEQUENCE [LARGE SCALE GENOMIC DNA]</scope>
    <source>
        <tissue evidence="7">Leaf</tissue>
    </source>
</reference>
<keyword evidence="3" id="KW-0238">DNA-binding</keyword>
<name>A0ABD1C5M7_CARAN</name>
<dbReference type="PANTHER" id="PTHR10015:SF427">
    <property type="entry name" value="HEAT SHOCK FACTOR PROTEIN"/>
    <property type="match status" value="1"/>
</dbReference>
<evidence type="ECO:0000259" key="6">
    <source>
        <dbReference type="SMART" id="SM00415"/>
    </source>
</evidence>
<dbReference type="SUPFAM" id="SSF46785">
    <property type="entry name" value="Winged helix' DNA-binding domain"/>
    <property type="match status" value="1"/>
</dbReference>
<keyword evidence="2" id="KW-0346">Stress response</keyword>
<gene>
    <name evidence="7" type="ORF">V5N11_027928</name>
</gene>
<evidence type="ECO:0000256" key="3">
    <source>
        <dbReference type="ARBA" id="ARBA00023125"/>
    </source>
</evidence>
<evidence type="ECO:0000256" key="5">
    <source>
        <dbReference type="RuleBase" id="RU004020"/>
    </source>
</evidence>
<comment type="caution">
    <text evidence="7">The sequence shown here is derived from an EMBL/GenBank/DDBJ whole genome shotgun (WGS) entry which is preliminary data.</text>
</comment>
<feature type="domain" description="HSF-type DNA-binding" evidence="6">
    <location>
        <begin position="17"/>
        <end position="107"/>
    </location>
</feature>
<accession>A0ABD1C5M7</accession>
<comment type="subcellular location">
    <subcellularLocation>
        <location evidence="1">Nucleus</location>
    </subcellularLocation>
</comment>
<dbReference type="InterPro" id="IPR036388">
    <property type="entry name" value="WH-like_DNA-bd_sf"/>
</dbReference>
<protein>
    <submittedName>
        <fullName evidence="7">Heat stress transcription factor A-1a</fullName>
    </submittedName>
</protein>
<evidence type="ECO:0000256" key="4">
    <source>
        <dbReference type="ARBA" id="ARBA00023242"/>
    </source>
</evidence>
<dbReference type="EMBL" id="JBANAX010000048">
    <property type="protein sequence ID" value="KAL1224768.1"/>
    <property type="molecule type" value="Genomic_DNA"/>
</dbReference>